<evidence type="ECO:0000256" key="10">
    <source>
        <dbReference type="ARBA" id="ARBA00022777"/>
    </source>
</evidence>
<dbReference type="EMBL" id="UYYF01004424">
    <property type="protein sequence ID" value="VDN03899.1"/>
    <property type="molecule type" value="Genomic_DNA"/>
</dbReference>
<dbReference type="Gene3D" id="1.10.510.10">
    <property type="entry name" value="Transferase(Phosphotransferase) domain 1"/>
    <property type="match status" value="1"/>
</dbReference>
<dbReference type="GO" id="GO:0046872">
    <property type="term" value="F:metal ion binding"/>
    <property type="evidence" value="ECO:0007669"/>
    <property type="project" value="UniProtKB-KW"/>
</dbReference>
<dbReference type="WBParaSite" id="TCLT_0000654901-mRNA-1">
    <property type="protein sequence ID" value="TCLT_0000654901-mRNA-1"/>
    <property type="gene ID" value="TCLT_0000654901"/>
</dbReference>
<dbReference type="STRING" id="103827.A0A0N5D142"/>
<keyword evidence="9 15" id="KW-0547">Nucleotide-binding</keyword>
<keyword evidence="11 15" id="KW-0067">ATP-binding</keyword>
<dbReference type="GO" id="GO:0005524">
    <property type="term" value="F:ATP binding"/>
    <property type="evidence" value="ECO:0007669"/>
    <property type="project" value="UniProtKB-UniRule"/>
</dbReference>
<feature type="domain" description="Protein kinase" evidence="16">
    <location>
        <begin position="38"/>
        <end position="289"/>
    </location>
</feature>
<evidence type="ECO:0000256" key="15">
    <source>
        <dbReference type="PROSITE-ProRule" id="PRU10141"/>
    </source>
</evidence>
<protein>
    <recommendedName>
        <fullName evidence="3">non-specific serine/threonine protein kinase</fullName>
        <ecNumber evidence="3">2.7.11.1</ecNumber>
    </recommendedName>
</protein>
<accession>A0A0N5D142</accession>
<dbReference type="PROSITE" id="PS00107">
    <property type="entry name" value="PROTEIN_KINASE_ATP"/>
    <property type="match status" value="1"/>
</dbReference>
<dbReference type="InterPro" id="IPR000719">
    <property type="entry name" value="Prot_kinase_dom"/>
</dbReference>
<reference evidence="19" key="1">
    <citation type="submission" date="2017-02" db="UniProtKB">
        <authorList>
            <consortium name="WormBaseParasite"/>
        </authorList>
    </citation>
    <scope>IDENTIFICATION</scope>
</reference>
<evidence type="ECO:0000256" key="2">
    <source>
        <dbReference type="ARBA" id="ARBA00004496"/>
    </source>
</evidence>
<evidence type="ECO:0000256" key="14">
    <source>
        <dbReference type="ARBA" id="ARBA00048679"/>
    </source>
</evidence>
<evidence type="ECO:0000256" key="3">
    <source>
        <dbReference type="ARBA" id="ARBA00012513"/>
    </source>
</evidence>
<dbReference type="CDD" id="cd14338">
    <property type="entry name" value="UBA_SIK"/>
    <property type="match status" value="1"/>
</dbReference>
<dbReference type="PROSITE" id="PS00108">
    <property type="entry name" value="PROTEIN_KINASE_ST"/>
    <property type="match status" value="1"/>
</dbReference>
<dbReference type="FunFam" id="1.10.510.10:FF:000154">
    <property type="entry name" value="Serine/threonine-protein kinase SIK2"/>
    <property type="match status" value="1"/>
</dbReference>
<evidence type="ECO:0000256" key="8">
    <source>
        <dbReference type="ARBA" id="ARBA00022723"/>
    </source>
</evidence>
<dbReference type="InterPro" id="IPR017441">
    <property type="entry name" value="Protein_kinase_ATP_BS"/>
</dbReference>
<evidence type="ECO:0000259" key="16">
    <source>
        <dbReference type="PROSITE" id="PS50011"/>
    </source>
</evidence>
<evidence type="ECO:0000256" key="6">
    <source>
        <dbReference type="ARBA" id="ARBA00022553"/>
    </source>
</evidence>
<dbReference type="GO" id="GO:0005737">
    <property type="term" value="C:cytoplasm"/>
    <property type="evidence" value="ECO:0007669"/>
    <property type="project" value="UniProtKB-SubCell"/>
</dbReference>
<evidence type="ECO:0000313" key="19">
    <source>
        <dbReference type="WBParaSite" id="TCLT_0000654901-mRNA-1"/>
    </source>
</evidence>
<keyword evidence="8" id="KW-0479">Metal-binding</keyword>
<dbReference type="AlphaFoldDB" id="A0A0N5D142"/>
<evidence type="ECO:0000256" key="4">
    <source>
        <dbReference type="ARBA" id="ARBA00022490"/>
    </source>
</evidence>
<dbReference type="SMART" id="SM00220">
    <property type="entry name" value="S_TKc"/>
    <property type="match status" value="1"/>
</dbReference>
<keyword evidence="4" id="KW-0963">Cytoplasm</keyword>
<dbReference type="GO" id="GO:0050321">
    <property type="term" value="F:tau-protein kinase activity"/>
    <property type="evidence" value="ECO:0007669"/>
    <property type="project" value="TreeGrafter"/>
</dbReference>
<dbReference type="Pfam" id="PF00069">
    <property type="entry name" value="Pkinase"/>
    <property type="match status" value="1"/>
</dbReference>
<dbReference type="Proteomes" id="UP000276776">
    <property type="component" value="Unassembled WGS sequence"/>
</dbReference>
<reference evidence="17 18" key="2">
    <citation type="submission" date="2018-11" db="EMBL/GenBank/DDBJ databases">
        <authorList>
            <consortium name="Pathogen Informatics"/>
        </authorList>
    </citation>
    <scope>NUCLEOTIDE SEQUENCE [LARGE SCALE GENOMIC DNA]</scope>
</reference>
<comment type="subcellular location">
    <subcellularLocation>
        <location evidence="2">Cytoplasm</location>
    </subcellularLocation>
</comment>
<organism evidence="19">
    <name type="scientific">Thelazia callipaeda</name>
    <name type="common">Oriental eyeworm</name>
    <name type="synonym">Parasitic nematode</name>
    <dbReference type="NCBI Taxonomy" id="103827"/>
    <lineage>
        <taxon>Eukaryota</taxon>
        <taxon>Metazoa</taxon>
        <taxon>Ecdysozoa</taxon>
        <taxon>Nematoda</taxon>
        <taxon>Chromadorea</taxon>
        <taxon>Rhabditida</taxon>
        <taxon>Spirurina</taxon>
        <taxon>Spiruromorpha</taxon>
        <taxon>Thelazioidea</taxon>
        <taxon>Thelaziidae</taxon>
        <taxon>Thelazia</taxon>
    </lineage>
</organism>
<dbReference type="GO" id="GO:0035556">
    <property type="term" value="P:intracellular signal transduction"/>
    <property type="evidence" value="ECO:0007669"/>
    <property type="project" value="TreeGrafter"/>
</dbReference>
<gene>
    <name evidence="17" type="ORF">TCLT_LOCUS6538</name>
</gene>
<dbReference type="Pfam" id="PF23312">
    <property type="entry name" value="UBA_SIK3"/>
    <property type="match status" value="1"/>
</dbReference>
<keyword evidence="12" id="KW-0460">Magnesium</keyword>
<evidence type="ECO:0000256" key="12">
    <source>
        <dbReference type="ARBA" id="ARBA00022842"/>
    </source>
</evidence>
<keyword evidence="7" id="KW-0808">Transferase</keyword>
<keyword evidence="10" id="KW-0418">Kinase</keyword>
<evidence type="ECO:0000256" key="5">
    <source>
        <dbReference type="ARBA" id="ARBA00022527"/>
    </source>
</evidence>
<dbReference type="OrthoDB" id="193931at2759"/>
<dbReference type="EC" id="2.7.11.1" evidence="3"/>
<keyword evidence="5" id="KW-0723">Serine/threonine-protein kinase</keyword>
<dbReference type="FunFam" id="3.30.200.20:FF:000003">
    <property type="entry name" value="Non-specific serine/threonine protein kinase"/>
    <property type="match status" value="1"/>
</dbReference>
<dbReference type="PANTHER" id="PTHR24346">
    <property type="entry name" value="MAP/MICROTUBULE AFFINITY-REGULATING KINASE"/>
    <property type="match status" value="1"/>
</dbReference>
<evidence type="ECO:0000313" key="17">
    <source>
        <dbReference type="EMBL" id="VDN03899.1"/>
    </source>
</evidence>
<dbReference type="InterPro" id="IPR011009">
    <property type="entry name" value="Kinase-like_dom_sf"/>
</dbReference>
<dbReference type="SUPFAM" id="SSF56112">
    <property type="entry name" value="Protein kinase-like (PK-like)"/>
    <property type="match status" value="1"/>
</dbReference>
<keyword evidence="6" id="KW-0597">Phosphoprotein</keyword>
<comment type="catalytic activity">
    <reaction evidence="13">
        <text>L-threonyl-[protein] + ATP = O-phospho-L-threonyl-[protein] + ADP + H(+)</text>
        <dbReference type="Rhea" id="RHEA:46608"/>
        <dbReference type="Rhea" id="RHEA-COMP:11060"/>
        <dbReference type="Rhea" id="RHEA-COMP:11605"/>
        <dbReference type="ChEBI" id="CHEBI:15378"/>
        <dbReference type="ChEBI" id="CHEBI:30013"/>
        <dbReference type="ChEBI" id="CHEBI:30616"/>
        <dbReference type="ChEBI" id="CHEBI:61977"/>
        <dbReference type="ChEBI" id="CHEBI:456216"/>
        <dbReference type="EC" id="2.7.11.1"/>
    </reaction>
</comment>
<evidence type="ECO:0000313" key="18">
    <source>
        <dbReference type="Proteomes" id="UP000276776"/>
    </source>
</evidence>
<comment type="cofactor">
    <cofactor evidence="1">
        <name>Mg(2+)</name>
        <dbReference type="ChEBI" id="CHEBI:18420"/>
    </cofactor>
</comment>
<evidence type="ECO:0000256" key="11">
    <source>
        <dbReference type="ARBA" id="ARBA00022840"/>
    </source>
</evidence>
<feature type="binding site" evidence="15">
    <location>
        <position position="67"/>
    </location>
    <ligand>
        <name>ATP</name>
        <dbReference type="ChEBI" id="CHEBI:30616"/>
    </ligand>
</feature>
<sequence length="653" mass="74159">MSLTTAATSSDDTWAVTIAVAPAIPPKPPRALVKIGFYEIESTIGKGSYALVKLARHRITKTEVAIKIVDKGRLNDANLDKVYREIEVLKKLNHPYIIRLYQVIETKNMLYLVTEYAPNGEIFDFIAKQNRLSEENARQKFAQIISAIDYLHNLKIVHRDLKAENLLLDAALNIKIADFGFSNFYSDDYTLDTFCGSPPYAAPEVFEGKRYIGPEIDVWSLGVILYVLICGVLPFEGSSLQLLRDRVLSGYFRIPYFMSTECENLIRKMLTLDPKKRATIEQIKKHQWMQSIHNKCKEAQFLAPSYDPVEPQHQILNLMQSLGIDSNLTLKSLKNESYDNFMAIYMLLYDRWRASLASVDTPKITRYQNEVSQNRPSLVSLRNQATFKPSDCLTTSAAYKEFKQFSRKLSSQSTIDTFSSIDEEVSNESSSSDLFTSPFESFEADALSSFSIRSPNSDDSNSSGPCGLKNSLIISIKHSSISKNNPCLKQQEAIVRGGWQASDISSFSFVHGPFPVGHLTKKTEAMQEILRLSTSLAVTQLQNLLIIPCKMELERQQHIMSTLSKRTSLPRNLEFQPQNLLNSKQSLHIQKRPSAILGTSSVNYTKNMFKIRFTQKQMKNRLQLSRKQFNRSRKNTVLPPIRIEEPVRVLLSS</sequence>
<evidence type="ECO:0000256" key="7">
    <source>
        <dbReference type="ARBA" id="ARBA00022679"/>
    </source>
</evidence>
<dbReference type="PROSITE" id="PS50011">
    <property type="entry name" value="PROTEIN_KINASE_DOM"/>
    <property type="match status" value="1"/>
</dbReference>
<comment type="catalytic activity">
    <reaction evidence="14">
        <text>L-seryl-[protein] + ATP = O-phospho-L-seryl-[protein] + ADP + H(+)</text>
        <dbReference type="Rhea" id="RHEA:17989"/>
        <dbReference type="Rhea" id="RHEA-COMP:9863"/>
        <dbReference type="Rhea" id="RHEA-COMP:11604"/>
        <dbReference type="ChEBI" id="CHEBI:15378"/>
        <dbReference type="ChEBI" id="CHEBI:29999"/>
        <dbReference type="ChEBI" id="CHEBI:30616"/>
        <dbReference type="ChEBI" id="CHEBI:83421"/>
        <dbReference type="ChEBI" id="CHEBI:456216"/>
        <dbReference type="EC" id="2.7.11.1"/>
    </reaction>
</comment>
<keyword evidence="18" id="KW-1185">Reference proteome</keyword>
<evidence type="ECO:0000256" key="13">
    <source>
        <dbReference type="ARBA" id="ARBA00047899"/>
    </source>
</evidence>
<dbReference type="PANTHER" id="PTHR24346:SF74">
    <property type="entry name" value="PROTEIN KINASE DOMAIN-CONTAINING PROTEIN"/>
    <property type="match status" value="1"/>
</dbReference>
<dbReference type="OMA" id="TRSESYF"/>
<dbReference type="InterPro" id="IPR008271">
    <property type="entry name" value="Ser/Thr_kinase_AS"/>
</dbReference>
<proteinExistence type="predicted"/>
<name>A0A0N5D142_THECL</name>
<evidence type="ECO:0000256" key="1">
    <source>
        <dbReference type="ARBA" id="ARBA00001946"/>
    </source>
</evidence>
<evidence type="ECO:0000256" key="9">
    <source>
        <dbReference type="ARBA" id="ARBA00022741"/>
    </source>
</evidence>
<dbReference type="InterPro" id="IPR057380">
    <property type="entry name" value="UBA_SIK1/2/3"/>
</dbReference>
<dbReference type="GO" id="GO:0000226">
    <property type="term" value="P:microtubule cytoskeleton organization"/>
    <property type="evidence" value="ECO:0007669"/>
    <property type="project" value="TreeGrafter"/>
</dbReference>